<name>A0A9P5N4Q4_9AGAM</name>
<feature type="non-terminal residue" evidence="1">
    <location>
        <position position="69"/>
    </location>
</feature>
<comment type="caution">
    <text evidence="1">The sequence shown here is derived from an EMBL/GenBank/DDBJ whole genome shotgun (WGS) entry which is preliminary data.</text>
</comment>
<dbReference type="OrthoDB" id="3222453at2759"/>
<gene>
    <name evidence="1" type="ORF">DFH94DRAFT_616739</name>
</gene>
<evidence type="ECO:0000313" key="1">
    <source>
        <dbReference type="EMBL" id="KAF8486127.1"/>
    </source>
</evidence>
<dbReference type="AlphaFoldDB" id="A0A9P5N4Q4"/>
<evidence type="ECO:0000313" key="2">
    <source>
        <dbReference type="Proteomes" id="UP000759537"/>
    </source>
</evidence>
<sequence length="69" mass="8031">DIFREQLAIKYPSYGHALWEPSPRRPDRPVQVGDVGFIRRGKFHRLFNALLPADDPSHELGVPEYYEPL</sequence>
<organism evidence="1 2">
    <name type="scientific">Russula ochroleuca</name>
    <dbReference type="NCBI Taxonomy" id="152965"/>
    <lineage>
        <taxon>Eukaryota</taxon>
        <taxon>Fungi</taxon>
        <taxon>Dikarya</taxon>
        <taxon>Basidiomycota</taxon>
        <taxon>Agaricomycotina</taxon>
        <taxon>Agaricomycetes</taxon>
        <taxon>Russulales</taxon>
        <taxon>Russulaceae</taxon>
        <taxon>Russula</taxon>
    </lineage>
</organism>
<accession>A0A9P5N4Q4</accession>
<reference evidence="1" key="1">
    <citation type="submission" date="2019-10" db="EMBL/GenBank/DDBJ databases">
        <authorList>
            <consortium name="DOE Joint Genome Institute"/>
            <person name="Kuo A."/>
            <person name="Miyauchi S."/>
            <person name="Kiss E."/>
            <person name="Drula E."/>
            <person name="Kohler A."/>
            <person name="Sanchez-Garcia M."/>
            <person name="Andreopoulos B."/>
            <person name="Barry K.W."/>
            <person name="Bonito G."/>
            <person name="Buee M."/>
            <person name="Carver A."/>
            <person name="Chen C."/>
            <person name="Cichocki N."/>
            <person name="Clum A."/>
            <person name="Culley D."/>
            <person name="Crous P.W."/>
            <person name="Fauchery L."/>
            <person name="Girlanda M."/>
            <person name="Hayes R."/>
            <person name="Keri Z."/>
            <person name="LaButti K."/>
            <person name="Lipzen A."/>
            <person name="Lombard V."/>
            <person name="Magnuson J."/>
            <person name="Maillard F."/>
            <person name="Morin E."/>
            <person name="Murat C."/>
            <person name="Nolan M."/>
            <person name="Ohm R."/>
            <person name="Pangilinan J."/>
            <person name="Pereira M."/>
            <person name="Perotto S."/>
            <person name="Peter M."/>
            <person name="Riley R."/>
            <person name="Sitrit Y."/>
            <person name="Stielow B."/>
            <person name="Szollosi G."/>
            <person name="Zifcakova L."/>
            <person name="Stursova M."/>
            <person name="Spatafora J.W."/>
            <person name="Tedersoo L."/>
            <person name="Vaario L.-M."/>
            <person name="Yamada A."/>
            <person name="Yan M."/>
            <person name="Wang P."/>
            <person name="Xu J."/>
            <person name="Bruns T."/>
            <person name="Baldrian P."/>
            <person name="Vilgalys R."/>
            <person name="Henrissat B."/>
            <person name="Grigoriev I.V."/>
            <person name="Hibbett D."/>
            <person name="Nagy L.G."/>
            <person name="Martin F.M."/>
        </authorList>
    </citation>
    <scope>NUCLEOTIDE SEQUENCE</scope>
    <source>
        <strain evidence="1">Prilba</strain>
    </source>
</reference>
<protein>
    <submittedName>
        <fullName evidence="1">Uncharacterized protein</fullName>
    </submittedName>
</protein>
<reference evidence="1" key="2">
    <citation type="journal article" date="2020" name="Nat. Commun.">
        <title>Large-scale genome sequencing of mycorrhizal fungi provides insights into the early evolution of symbiotic traits.</title>
        <authorList>
            <person name="Miyauchi S."/>
            <person name="Kiss E."/>
            <person name="Kuo A."/>
            <person name="Drula E."/>
            <person name="Kohler A."/>
            <person name="Sanchez-Garcia M."/>
            <person name="Morin E."/>
            <person name="Andreopoulos B."/>
            <person name="Barry K.W."/>
            <person name="Bonito G."/>
            <person name="Buee M."/>
            <person name="Carver A."/>
            <person name="Chen C."/>
            <person name="Cichocki N."/>
            <person name="Clum A."/>
            <person name="Culley D."/>
            <person name="Crous P.W."/>
            <person name="Fauchery L."/>
            <person name="Girlanda M."/>
            <person name="Hayes R.D."/>
            <person name="Keri Z."/>
            <person name="LaButti K."/>
            <person name="Lipzen A."/>
            <person name="Lombard V."/>
            <person name="Magnuson J."/>
            <person name="Maillard F."/>
            <person name="Murat C."/>
            <person name="Nolan M."/>
            <person name="Ohm R.A."/>
            <person name="Pangilinan J."/>
            <person name="Pereira M.F."/>
            <person name="Perotto S."/>
            <person name="Peter M."/>
            <person name="Pfister S."/>
            <person name="Riley R."/>
            <person name="Sitrit Y."/>
            <person name="Stielow J.B."/>
            <person name="Szollosi G."/>
            <person name="Zifcakova L."/>
            <person name="Stursova M."/>
            <person name="Spatafora J.W."/>
            <person name="Tedersoo L."/>
            <person name="Vaario L.M."/>
            <person name="Yamada A."/>
            <person name="Yan M."/>
            <person name="Wang P."/>
            <person name="Xu J."/>
            <person name="Bruns T."/>
            <person name="Baldrian P."/>
            <person name="Vilgalys R."/>
            <person name="Dunand C."/>
            <person name="Henrissat B."/>
            <person name="Grigoriev I.V."/>
            <person name="Hibbett D."/>
            <person name="Nagy L.G."/>
            <person name="Martin F.M."/>
        </authorList>
    </citation>
    <scope>NUCLEOTIDE SEQUENCE</scope>
    <source>
        <strain evidence="1">Prilba</strain>
    </source>
</reference>
<keyword evidence="2" id="KW-1185">Reference proteome</keyword>
<dbReference type="Proteomes" id="UP000759537">
    <property type="component" value="Unassembled WGS sequence"/>
</dbReference>
<proteinExistence type="predicted"/>
<feature type="non-terminal residue" evidence="1">
    <location>
        <position position="1"/>
    </location>
</feature>
<dbReference type="EMBL" id="WHVB01000002">
    <property type="protein sequence ID" value="KAF8486127.1"/>
    <property type="molecule type" value="Genomic_DNA"/>
</dbReference>